<dbReference type="WBParaSite" id="jg23278">
    <property type="protein sequence ID" value="jg23278"/>
    <property type="gene ID" value="jg23278"/>
</dbReference>
<dbReference type="Proteomes" id="UP000887574">
    <property type="component" value="Unplaced"/>
</dbReference>
<name>A0A915DVQ2_9BILA</name>
<comment type="catalytic activity">
    <reaction evidence="6">
        <text>GTP + H2O = GDP + phosphate + H(+)</text>
        <dbReference type="Rhea" id="RHEA:19669"/>
        <dbReference type="ChEBI" id="CHEBI:15377"/>
        <dbReference type="ChEBI" id="CHEBI:15378"/>
        <dbReference type="ChEBI" id="CHEBI:37565"/>
        <dbReference type="ChEBI" id="CHEBI:43474"/>
        <dbReference type="ChEBI" id="CHEBI:58189"/>
    </reaction>
    <physiologicalReaction direction="left-to-right" evidence="6">
        <dbReference type="Rhea" id="RHEA:19670"/>
    </physiologicalReaction>
</comment>
<dbReference type="GO" id="GO:0007017">
    <property type="term" value="P:microtubule-based process"/>
    <property type="evidence" value="ECO:0007669"/>
    <property type="project" value="InterPro"/>
</dbReference>
<dbReference type="InterPro" id="IPR008280">
    <property type="entry name" value="Tub_FtsZ_C"/>
</dbReference>
<dbReference type="AlphaFoldDB" id="A0A915DVQ2"/>
<evidence type="ECO:0000256" key="4">
    <source>
        <dbReference type="ARBA" id="ARBA00022801"/>
    </source>
</evidence>
<dbReference type="InterPro" id="IPR002452">
    <property type="entry name" value="Alpha_tubulin"/>
</dbReference>
<dbReference type="Pfam" id="PF00091">
    <property type="entry name" value="Tubulin"/>
    <property type="match status" value="1"/>
</dbReference>
<dbReference type="InterPro" id="IPR037103">
    <property type="entry name" value="Tubulin/FtsZ-like_C"/>
</dbReference>
<evidence type="ECO:0000259" key="8">
    <source>
        <dbReference type="SMART" id="SM00865"/>
    </source>
</evidence>
<dbReference type="PANTHER" id="PTHR11588">
    <property type="entry name" value="TUBULIN"/>
    <property type="match status" value="1"/>
</dbReference>
<dbReference type="GO" id="GO:0005874">
    <property type="term" value="C:microtubule"/>
    <property type="evidence" value="ECO:0007669"/>
    <property type="project" value="UniProtKB-KW"/>
</dbReference>
<dbReference type="Gene3D" id="3.40.50.1440">
    <property type="entry name" value="Tubulin/FtsZ, GTPase domain"/>
    <property type="match status" value="2"/>
</dbReference>
<dbReference type="SUPFAM" id="SSF52490">
    <property type="entry name" value="Tubulin nucleotide-binding domain-like"/>
    <property type="match status" value="1"/>
</dbReference>
<dbReference type="SMART" id="SM00865">
    <property type="entry name" value="Tubulin_C"/>
    <property type="match status" value="1"/>
</dbReference>
<dbReference type="Gene3D" id="3.30.1330.20">
    <property type="entry name" value="Tubulin/FtsZ, C-terminal domain"/>
    <property type="match status" value="2"/>
</dbReference>
<evidence type="ECO:0000313" key="9">
    <source>
        <dbReference type="Proteomes" id="UP000887574"/>
    </source>
</evidence>
<accession>A0A915DVQ2</accession>
<sequence length="345" mass="39226">MREVISIHIGQAGVQIGNACWELYCREHGIEMDGKIVPENNVKAGDSFSTFFSETGNGHYVPRAVMADLEPTVIDQIRHGPYKNLFHPEQLISGKEDAANNYARGHYTVGKTIIDPVLDRIRRIADNCSGLQGFLVVSSITASLRFDGSLNVDLNEFQTNLVPYPRIHFPLVTYGPIVSAEKSHHDAFTVSDITNACFQPTSQMVKCDPRNGKYMAVCLLYRGDVFVDWCPTGFKVGINYQAPTVVPGGDLAKVPRAVCMLANTTAIAEAWARLDHKFDLMYAKRAFVHWYVGKAWRKENSLKLVKILPHWRRIMKKWLPTRLRMKRWNIRNEDQFILTLLLTFR</sequence>
<evidence type="ECO:0000256" key="2">
    <source>
        <dbReference type="ARBA" id="ARBA00022701"/>
    </source>
</evidence>
<evidence type="ECO:0000313" key="10">
    <source>
        <dbReference type="WBParaSite" id="jg23278"/>
    </source>
</evidence>
<keyword evidence="5" id="KW-0342">GTP-binding</keyword>
<organism evidence="9 10">
    <name type="scientific">Ditylenchus dipsaci</name>
    <dbReference type="NCBI Taxonomy" id="166011"/>
    <lineage>
        <taxon>Eukaryota</taxon>
        <taxon>Metazoa</taxon>
        <taxon>Ecdysozoa</taxon>
        <taxon>Nematoda</taxon>
        <taxon>Chromadorea</taxon>
        <taxon>Rhabditida</taxon>
        <taxon>Tylenchina</taxon>
        <taxon>Tylenchomorpha</taxon>
        <taxon>Sphaerularioidea</taxon>
        <taxon>Anguinidae</taxon>
        <taxon>Anguininae</taxon>
        <taxon>Ditylenchus</taxon>
    </lineage>
</organism>
<proteinExistence type="inferred from homology"/>
<evidence type="ECO:0000256" key="3">
    <source>
        <dbReference type="ARBA" id="ARBA00022741"/>
    </source>
</evidence>
<dbReference type="GO" id="GO:0016787">
    <property type="term" value="F:hydrolase activity"/>
    <property type="evidence" value="ECO:0007669"/>
    <property type="project" value="UniProtKB-KW"/>
</dbReference>
<dbReference type="GO" id="GO:0005200">
    <property type="term" value="F:structural constituent of cytoskeleton"/>
    <property type="evidence" value="ECO:0007669"/>
    <property type="project" value="InterPro"/>
</dbReference>
<dbReference type="PRINTS" id="PR01162">
    <property type="entry name" value="ALPHATUBULIN"/>
</dbReference>
<dbReference type="InterPro" id="IPR036525">
    <property type="entry name" value="Tubulin/FtsZ_GTPase_sf"/>
</dbReference>
<dbReference type="SMART" id="SM00864">
    <property type="entry name" value="Tubulin"/>
    <property type="match status" value="1"/>
</dbReference>
<keyword evidence="3" id="KW-0547">Nucleotide-binding</keyword>
<dbReference type="InterPro" id="IPR023123">
    <property type="entry name" value="Tubulin_C"/>
</dbReference>
<evidence type="ECO:0000259" key="7">
    <source>
        <dbReference type="SMART" id="SM00864"/>
    </source>
</evidence>
<dbReference type="CDD" id="cd02186">
    <property type="entry name" value="alpha_tubulin"/>
    <property type="match status" value="1"/>
</dbReference>
<feature type="domain" description="Tubulin/FtsZ 2-layer sandwich" evidence="8">
    <location>
        <begin position="150"/>
        <end position="276"/>
    </location>
</feature>
<evidence type="ECO:0000256" key="5">
    <source>
        <dbReference type="ARBA" id="ARBA00023134"/>
    </source>
</evidence>
<keyword evidence="9" id="KW-1185">Reference proteome</keyword>
<dbReference type="InterPro" id="IPR018316">
    <property type="entry name" value="Tubulin/FtsZ_2-layer-sand-dom"/>
</dbReference>
<evidence type="ECO:0000256" key="6">
    <source>
        <dbReference type="ARBA" id="ARBA00049117"/>
    </source>
</evidence>
<evidence type="ECO:0000256" key="1">
    <source>
        <dbReference type="ARBA" id="ARBA00009636"/>
    </source>
</evidence>
<feature type="domain" description="Tubulin/FtsZ GTPase" evidence="7">
    <location>
        <begin position="48"/>
        <end position="209"/>
    </location>
</feature>
<dbReference type="SUPFAM" id="SSF55307">
    <property type="entry name" value="Tubulin C-terminal domain-like"/>
    <property type="match status" value="1"/>
</dbReference>
<reference evidence="10" key="1">
    <citation type="submission" date="2022-11" db="UniProtKB">
        <authorList>
            <consortium name="WormBaseParasite"/>
        </authorList>
    </citation>
    <scope>IDENTIFICATION</scope>
</reference>
<keyword evidence="4" id="KW-0378">Hydrolase</keyword>
<dbReference type="GO" id="GO:0005525">
    <property type="term" value="F:GTP binding"/>
    <property type="evidence" value="ECO:0007669"/>
    <property type="project" value="UniProtKB-KW"/>
</dbReference>
<dbReference type="InterPro" id="IPR000217">
    <property type="entry name" value="Tubulin"/>
</dbReference>
<keyword evidence="2" id="KW-0493">Microtubule</keyword>
<dbReference type="Pfam" id="PF03953">
    <property type="entry name" value="Tubulin_C"/>
    <property type="match status" value="2"/>
</dbReference>
<dbReference type="Gene3D" id="1.10.287.600">
    <property type="entry name" value="Helix hairpin bin"/>
    <property type="match status" value="1"/>
</dbReference>
<protein>
    <submittedName>
        <fullName evidence="10">Uncharacterized protein</fullName>
    </submittedName>
</protein>
<dbReference type="PRINTS" id="PR01161">
    <property type="entry name" value="TUBULIN"/>
</dbReference>
<dbReference type="InterPro" id="IPR003008">
    <property type="entry name" value="Tubulin_FtsZ_GTPase"/>
</dbReference>
<comment type="similarity">
    <text evidence="1">Belongs to the tubulin family.</text>
</comment>